<name>A0ABD6EN58_9BILA</name>
<dbReference type="EMBL" id="JBGFUD010006799">
    <property type="protein sequence ID" value="MFH4981216.1"/>
    <property type="molecule type" value="Genomic_DNA"/>
</dbReference>
<keyword evidence="1" id="KW-1133">Transmembrane helix</keyword>
<evidence type="ECO:0000256" key="1">
    <source>
        <dbReference type="SAM" id="Phobius"/>
    </source>
</evidence>
<feature type="transmembrane region" description="Helical" evidence="1">
    <location>
        <begin position="21"/>
        <end position="39"/>
    </location>
</feature>
<keyword evidence="3" id="KW-1185">Reference proteome</keyword>
<keyword evidence="1" id="KW-0812">Transmembrane</keyword>
<gene>
    <name evidence="2" type="ORF">AB6A40_007925</name>
</gene>
<dbReference type="Proteomes" id="UP001608902">
    <property type="component" value="Unassembled WGS sequence"/>
</dbReference>
<protein>
    <submittedName>
        <fullName evidence="2">Uncharacterized protein</fullName>
    </submittedName>
</protein>
<comment type="caution">
    <text evidence="2">The sequence shown here is derived from an EMBL/GenBank/DDBJ whole genome shotgun (WGS) entry which is preliminary data.</text>
</comment>
<organism evidence="2 3">
    <name type="scientific">Gnathostoma spinigerum</name>
    <dbReference type="NCBI Taxonomy" id="75299"/>
    <lineage>
        <taxon>Eukaryota</taxon>
        <taxon>Metazoa</taxon>
        <taxon>Ecdysozoa</taxon>
        <taxon>Nematoda</taxon>
        <taxon>Chromadorea</taxon>
        <taxon>Rhabditida</taxon>
        <taxon>Spirurina</taxon>
        <taxon>Gnathostomatomorpha</taxon>
        <taxon>Gnathostomatoidea</taxon>
        <taxon>Gnathostomatidae</taxon>
        <taxon>Gnathostoma</taxon>
    </lineage>
</organism>
<accession>A0ABD6EN58</accession>
<evidence type="ECO:0000313" key="3">
    <source>
        <dbReference type="Proteomes" id="UP001608902"/>
    </source>
</evidence>
<keyword evidence="1" id="KW-0472">Membrane</keyword>
<sequence length="349" mass="39652">MPYKLVRTRHRKASSKCERKVFIFTVVMIVIWFVGVFIAKHNGLILRDIGFGTLMNLSQLKITKTPVNVEESGHFTVEHSEKVADQSKKNVQYSYKSGQLANGLVDLPKQSVRHSTKGGILSNLAVTPRVGDNNVLHHSVADLKENKWKTDDANRTRVEQAKNETDDYVEVEYRTGDDRAMDRASLKNASHVINQEFTDFSAENEKERNRKKLLVKVNEASLELRSNGLNITIRDEAREDNKKWVVERKMFSMRHPNLILTTASFIVPEGYKFERDKEIELEIDFRAVPHKYSRAMLGFAFATGALRLEAKSTGKVLFGGLGGGIMNSFLHHSFPQVKSSVFSLISFFC</sequence>
<dbReference type="AlphaFoldDB" id="A0ABD6EN58"/>
<reference evidence="2 3" key="1">
    <citation type="submission" date="2024-08" db="EMBL/GenBank/DDBJ databases">
        <title>Gnathostoma spinigerum genome.</title>
        <authorList>
            <person name="Gonzalez-Bertolin B."/>
            <person name="Monzon S."/>
            <person name="Zaballos A."/>
            <person name="Jimenez P."/>
            <person name="Dekumyoy P."/>
            <person name="Varona S."/>
            <person name="Cuesta I."/>
            <person name="Sumanam S."/>
            <person name="Adisakwattana P."/>
            <person name="Gasser R.B."/>
            <person name="Hernandez-Gonzalez A."/>
            <person name="Young N.D."/>
            <person name="Perteguer M.J."/>
        </authorList>
    </citation>
    <scope>NUCLEOTIDE SEQUENCE [LARGE SCALE GENOMIC DNA]</scope>
    <source>
        <strain evidence="2">AL3</strain>
        <tissue evidence="2">Liver</tissue>
    </source>
</reference>
<evidence type="ECO:0000313" key="2">
    <source>
        <dbReference type="EMBL" id="MFH4981216.1"/>
    </source>
</evidence>
<proteinExistence type="predicted"/>